<sequence length="200" mass="21323">MKAQTIASVLSAVVLVVLVGQAVGNTVTTCHSCEGANCQRVQLSKTQSCVDSLDYCVTIYDEAKVLFKGCSLEIPFELRSKCDDNRSCYKCNTKECNNVGSAKYACIQCDSSKDSNCASNAAVLEASRCTAPTAANSYCYVKSSGGSITRGCSTTETDQQSCLNDANCLLCSSGDIRNCNAANIVEDSSNVGNRFIRFLK</sequence>
<accession>A0A6P4DYG9</accession>
<name>A0A6P4DYG9_DRORH</name>
<feature type="chain" id="PRO_5027966740" evidence="1">
    <location>
        <begin position="25"/>
        <end position="200"/>
    </location>
</feature>
<protein>
    <submittedName>
        <fullName evidence="5">Uncharacterized protein LOC108037133</fullName>
    </submittedName>
</protein>
<dbReference type="GeneID" id="108037133"/>
<reference evidence="3" key="3">
    <citation type="submission" date="2025-05" db="UniProtKB">
        <authorList>
            <consortium name="EnsemblMetazoa"/>
        </authorList>
    </citation>
    <scope>IDENTIFICATION</scope>
</reference>
<dbReference type="OMA" id="NTAISCH"/>
<evidence type="ECO:0000313" key="3">
    <source>
        <dbReference type="EnsemblMetazoa" id="XP_016969124.1"/>
    </source>
</evidence>
<evidence type="ECO:0000259" key="2">
    <source>
        <dbReference type="Pfam" id="PF05444"/>
    </source>
</evidence>
<dbReference type="RefSeq" id="XP_016969124.1">
    <property type="nucleotide sequence ID" value="XM_017113635.1"/>
</dbReference>
<gene>
    <name evidence="5" type="primary">LOC108037133</name>
    <name evidence="3" type="synonym">108037133</name>
</gene>
<evidence type="ECO:0000313" key="4">
    <source>
        <dbReference type="Proteomes" id="UP001652680"/>
    </source>
</evidence>
<dbReference type="PANTHER" id="PTHR21721:SF26">
    <property type="entry name" value="DUF753 DOMAIN-CONTAINING PROTEIN-RELATED"/>
    <property type="match status" value="1"/>
</dbReference>
<dbReference type="PANTHER" id="PTHR21721">
    <property type="entry name" value="GH09876P-RELATED"/>
    <property type="match status" value="1"/>
</dbReference>
<feature type="signal peptide" evidence="1">
    <location>
        <begin position="1"/>
        <end position="24"/>
    </location>
</feature>
<dbReference type="OrthoDB" id="7943935at2759"/>
<evidence type="ECO:0000313" key="5">
    <source>
        <dbReference type="RefSeq" id="XP_016969124.1"/>
    </source>
</evidence>
<dbReference type="AlphaFoldDB" id="A0A6P4DYG9"/>
<organism evidence="5">
    <name type="scientific">Drosophila rhopaloa</name>
    <name type="common">Fruit fly</name>
    <dbReference type="NCBI Taxonomy" id="1041015"/>
    <lineage>
        <taxon>Eukaryota</taxon>
        <taxon>Metazoa</taxon>
        <taxon>Ecdysozoa</taxon>
        <taxon>Arthropoda</taxon>
        <taxon>Hexapoda</taxon>
        <taxon>Insecta</taxon>
        <taxon>Pterygota</taxon>
        <taxon>Neoptera</taxon>
        <taxon>Endopterygota</taxon>
        <taxon>Diptera</taxon>
        <taxon>Brachycera</taxon>
        <taxon>Muscomorpha</taxon>
        <taxon>Ephydroidea</taxon>
        <taxon>Drosophilidae</taxon>
        <taxon>Drosophila</taxon>
        <taxon>Sophophora</taxon>
    </lineage>
</organism>
<keyword evidence="4" id="KW-1185">Reference proteome</keyword>
<dbReference type="Pfam" id="PF05444">
    <property type="entry name" value="DUF753"/>
    <property type="match status" value="2"/>
</dbReference>
<reference evidence="4" key="1">
    <citation type="journal article" date="2021" name="Elife">
        <title>Highly contiguous assemblies of 101 drosophilid genomes.</title>
        <authorList>
            <person name="Kim B.Y."/>
            <person name="Wang J.R."/>
            <person name="Miller D.E."/>
            <person name="Barmina O."/>
            <person name="Delaney E."/>
            <person name="Thompson A."/>
            <person name="Comeault A.A."/>
            <person name="Peede D."/>
            <person name="D'Agostino E.R."/>
            <person name="Pelaez J."/>
            <person name="Aguilar J.M."/>
            <person name="Haji D."/>
            <person name="Matsunaga T."/>
            <person name="Armstrong E.E."/>
            <person name="Zych M."/>
            <person name="Ogawa Y."/>
            <person name="Stamenkovic-Radak M."/>
            <person name="Jelic M."/>
            <person name="Veselinovic M.S."/>
            <person name="Tanaskovic M."/>
            <person name="Eric P."/>
            <person name="Gao J.J."/>
            <person name="Katoh T.K."/>
            <person name="Toda M.J."/>
            <person name="Watabe H."/>
            <person name="Watada M."/>
            <person name="Davis J.S."/>
            <person name="Moyle L.C."/>
            <person name="Manoli G."/>
            <person name="Bertolini E."/>
            <person name="Kostal V."/>
            <person name="Hawley R.S."/>
            <person name="Takahashi A."/>
            <person name="Jones C.D."/>
            <person name="Price D.K."/>
            <person name="Whiteman N."/>
            <person name="Kopp A."/>
            <person name="Matute D.R."/>
            <person name="Petrov D.A."/>
        </authorList>
    </citation>
    <scope>NUCLEOTIDE SEQUENCE [LARGE SCALE GENOMIC DNA]</scope>
</reference>
<keyword evidence="1" id="KW-0732">Signal</keyword>
<feature type="domain" description="DUF753" evidence="2">
    <location>
        <begin position="105"/>
        <end position="180"/>
    </location>
</feature>
<dbReference type="InterPro" id="IPR008472">
    <property type="entry name" value="DUF753"/>
</dbReference>
<evidence type="ECO:0000256" key="1">
    <source>
        <dbReference type="SAM" id="SignalP"/>
    </source>
</evidence>
<dbReference type="EnsemblMetazoa" id="XM_017113635.2">
    <property type="protein sequence ID" value="XP_016969124.1"/>
    <property type="gene ID" value="LOC108037133"/>
</dbReference>
<dbReference type="Proteomes" id="UP001652680">
    <property type="component" value="Unassembled WGS sequence"/>
</dbReference>
<proteinExistence type="predicted"/>
<reference evidence="5" key="2">
    <citation type="submission" date="2025-04" db="UniProtKB">
        <authorList>
            <consortium name="RefSeq"/>
        </authorList>
    </citation>
    <scope>IDENTIFICATION</scope>
</reference>
<feature type="domain" description="DUF753" evidence="2">
    <location>
        <begin position="29"/>
        <end position="97"/>
    </location>
</feature>